<keyword evidence="5" id="KW-0378">Hydrolase</keyword>
<sequence length="325" mass="34789" precursor="true">MSTTIRQRVGGVLALLVFPLATFAADERTCTMRDAALPTNAITYVLCEEGLLLVTNNDGGTWAQRKIPNVSGLRALAFGDENRGLAIGEGGVIVATSDAGRTWQKRPSATTENLTDIQMIGDEGWIAGFDGVILHTSDGGKTWSKQESGVTLSLETLYFLDPQNGWAAGWAGLVLHTVDGGKKWQIVKVPGASWSLSSIAFRDAKDGWISGFAGQLFHTRDGGATWESKTTPYSGWLTSIGFDGANRGWITTDDGFLMSTDAGETWKPQPTETQFFLNKLLSANGSAWALGPFGLVKQTGTGIAWKRIANPLAGNADAEEAKSQR</sequence>
<feature type="signal peptide" evidence="3">
    <location>
        <begin position="1"/>
        <end position="24"/>
    </location>
</feature>
<dbReference type="EMBL" id="CP000473">
    <property type="protein sequence ID" value="ABJ82858.1"/>
    <property type="molecule type" value="Genomic_DNA"/>
</dbReference>
<dbReference type="Pfam" id="PF14870">
    <property type="entry name" value="PSII_BNR"/>
    <property type="match status" value="2"/>
</dbReference>
<dbReference type="InParanoid" id="Q027F5"/>
<dbReference type="GO" id="GO:0009523">
    <property type="term" value="C:photosystem II"/>
    <property type="evidence" value="ECO:0007669"/>
    <property type="project" value="UniProtKB-KW"/>
</dbReference>
<dbReference type="STRING" id="234267.Acid_1868"/>
<accession>Q027F5</accession>
<dbReference type="InterPro" id="IPR028203">
    <property type="entry name" value="PSII_CF48-like_dom"/>
</dbReference>
<evidence type="ECO:0000256" key="1">
    <source>
        <dbReference type="ARBA" id="ARBA00022531"/>
    </source>
</evidence>
<reference evidence="5" key="1">
    <citation type="submission" date="2006-10" db="EMBL/GenBank/DDBJ databases">
        <title>Complete sequence of Solibacter usitatus Ellin6076.</title>
        <authorList>
            <consortium name="US DOE Joint Genome Institute"/>
            <person name="Copeland A."/>
            <person name="Lucas S."/>
            <person name="Lapidus A."/>
            <person name="Barry K."/>
            <person name="Detter J.C."/>
            <person name="Glavina del Rio T."/>
            <person name="Hammon N."/>
            <person name="Israni S."/>
            <person name="Dalin E."/>
            <person name="Tice H."/>
            <person name="Pitluck S."/>
            <person name="Thompson L.S."/>
            <person name="Brettin T."/>
            <person name="Bruce D."/>
            <person name="Han C."/>
            <person name="Tapia R."/>
            <person name="Gilna P."/>
            <person name="Schmutz J."/>
            <person name="Larimer F."/>
            <person name="Land M."/>
            <person name="Hauser L."/>
            <person name="Kyrpides N."/>
            <person name="Mikhailova N."/>
            <person name="Janssen P.H."/>
            <person name="Kuske C.R."/>
            <person name="Richardson P."/>
        </authorList>
    </citation>
    <scope>NUCLEOTIDE SEQUENCE</scope>
    <source>
        <strain evidence="5">Ellin6076</strain>
    </source>
</reference>
<dbReference type="HOGENOM" id="CLU_057027_0_0_0"/>
<dbReference type="GO" id="GO:0016787">
    <property type="term" value="F:hydrolase activity"/>
    <property type="evidence" value="ECO:0007669"/>
    <property type="project" value="UniProtKB-KW"/>
</dbReference>
<evidence type="ECO:0000259" key="4">
    <source>
        <dbReference type="Pfam" id="PF14870"/>
    </source>
</evidence>
<feature type="domain" description="Photosynthesis system II assembly factor Ycf48/Hcf136-like" evidence="4">
    <location>
        <begin position="60"/>
        <end position="145"/>
    </location>
</feature>
<dbReference type="InterPro" id="IPR015943">
    <property type="entry name" value="WD40/YVTN_repeat-like_dom_sf"/>
</dbReference>
<name>Q027F5_SOLUE</name>
<dbReference type="KEGG" id="sus:Acid_1868"/>
<keyword evidence="1" id="KW-0602">Photosynthesis</keyword>
<gene>
    <name evidence="5" type="ordered locus">Acid_1868</name>
</gene>
<dbReference type="PANTHER" id="PTHR47199">
    <property type="entry name" value="PHOTOSYSTEM II STABILITY/ASSEMBLY FACTOR HCF136, CHLOROPLASTIC"/>
    <property type="match status" value="1"/>
</dbReference>
<dbReference type="AlphaFoldDB" id="Q027F5"/>
<dbReference type="Gene3D" id="2.130.10.10">
    <property type="entry name" value="YVTN repeat-like/Quinoprotein amine dehydrogenase"/>
    <property type="match status" value="2"/>
</dbReference>
<dbReference type="eggNOG" id="COG4447">
    <property type="taxonomic scope" value="Bacteria"/>
</dbReference>
<feature type="chain" id="PRO_5004163892" evidence="3">
    <location>
        <begin position="25"/>
        <end position="325"/>
    </location>
</feature>
<keyword evidence="2" id="KW-0604">Photosystem II</keyword>
<organism evidence="5">
    <name type="scientific">Solibacter usitatus (strain Ellin6076)</name>
    <dbReference type="NCBI Taxonomy" id="234267"/>
    <lineage>
        <taxon>Bacteria</taxon>
        <taxon>Pseudomonadati</taxon>
        <taxon>Acidobacteriota</taxon>
        <taxon>Terriglobia</taxon>
        <taxon>Bryobacterales</taxon>
        <taxon>Solibacteraceae</taxon>
        <taxon>Candidatus Solibacter</taxon>
    </lineage>
</organism>
<dbReference type="PANTHER" id="PTHR47199:SF2">
    <property type="entry name" value="PHOTOSYSTEM II STABILITY_ASSEMBLY FACTOR HCF136, CHLOROPLASTIC"/>
    <property type="match status" value="1"/>
</dbReference>
<evidence type="ECO:0000256" key="2">
    <source>
        <dbReference type="ARBA" id="ARBA00023276"/>
    </source>
</evidence>
<evidence type="ECO:0000313" key="5">
    <source>
        <dbReference type="EMBL" id="ABJ82858.1"/>
    </source>
</evidence>
<feature type="domain" description="Photosynthesis system II assembly factor Ycf48/Hcf136-like" evidence="4">
    <location>
        <begin position="183"/>
        <end position="268"/>
    </location>
</feature>
<evidence type="ECO:0000256" key="3">
    <source>
        <dbReference type="SAM" id="SignalP"/>
    </source>
</evidence>
<dbReference type="OrthoDB" id="9813892at2"/>
<keyword evidence="3" id="KW-0732">Signal</keyword>
<dbReference type="SUPFAM" id="SSF110296">
    <property type="entry name" value="Oligoxyloglucan reducing end-specific cellobiohydrolase"/>
    <property type="match status" value="1"/>
</dbReference>
<proteinExistence type="predicted"/>
<protein>
    <submittedName>
        <fullName evidence="5">Glycosyl hydrolase, BNR repeat-containing protein</fullName>
    </submittedName>
</protein>
<dbReference type="GO" id="GO:0015979">
    <property type="term" value="P:photosynthesis"/>
    <property type="evidence" value="ECO:0007669"/>
    <property type="project" value="UniProtKB-KW"/>
</dbReference>